<evidence type="ECO:0000256" key="5">
    <source>
        <dbReference type="ARBA" id="ARBA00023204"/>
    </source>
</evidence>
<dbReference type="PROSITE" id="PS50151">
    <property type="entry name" value="UVR"/>
    <property type="match status" value="1"/>
</dbReference>
<dbReference type="PROSITE" id="PS50165">
    <property type="entry name" value="UVRC"/>
    <property type="match status" value="1"/>
</dbReference>
<dbReference type="Pfam" id="PF01541">
    <property type="entry name" value="GIY-YIG"/>
    <property type="match status" value="1"/>
</dbReference>
<dbReference type="FunFam" id="3.30.420.340:FF:000001">
    <property type="entry name" value="UvrABC system protein C"/>
    <property type="match status" value="1"/>
</dbReference>
<dbReference type="Pfam" id="PF02151">
    <property type="entry name" value="UVR"/>
    <property type="match status" value="1"/>
</dbReference>
<dbReference type="GO" id="GO:0006289">
    <property type="term" value="P:nucleotide-excision repair"/>
    <property type="evidence" value="ECO:0007669"/>
    <property type="project" value="UniProtKB-UniRule"/>
</dbReference>
<keyword evidence="2 7" id="KW-0227">DNA damage</keyword>
<evidence type="ECO:0000313" key="11">
    <source>
        <dbReference type="EMBL" id="TYC62054.1"/>
    </source>
</evidence>
<dbReference type="InterPro" id="IPR004791">
    <property type="entry name" value="UvrC"/>
</dbReference>
<dbReference type="InterPro" id="IPR010994">
    <property type="entry name" value="RuvA_2-like"/>
</dbReference>
<dbReference type="InterPro" id="IPR001162">
    <property type="entry name" value="UvrC_RNase_H_dom"/>
</dbReference>
<evidence type="ECO:0000256" key="2">
    <source>
        <dbReference type="ARBA" id="ARBA00022763"/>
    </source>
</evidence>
<keyword evidence="5 7" id="KW-0234">DNA repair</keyword>
<sequence length="602" mass="67040">MRAPVTFDARDFLRSLTEEPGVYRMIGADESVLYVGKAKNLKRRVSSYFQRTQLSPRIAIMVGQIARVDTTATRSEAEALILENNLIKSLGPKYNILFRDDKSYPYIALSGGDFPQIFYHRGGFHKGVRYFGPFPNSWAVRESLHLMQKIFRLRTCEDTTFSNRSRPCLLHQIRRCTGPCVGLIDKEAYAADVQLASLFLNGRHGDVIDDLSRRMQEASDKLAFEQAASYRDQIRNLQAVLHKQFVESAKDEDVDVLAAVERGGMVCVNLAMIRGGRHLGDRPLFPSNAQGCDPLDALVAFVEQHYLDHPLPGKILVNLEPVAVKEALDAVVDGKVGVMTARYENERAWMGMAENNASLALLAREQESARGEQRLDALRDALGLADTPNRIECFDISHTMGESTVASCVVWDGKAMKKSEYRRYNITGITGGDDYAAMRQALTRRYEKVAAGEGVRPDLILIDGGKGQMGVAKEVLAELGLETITMFGVAKGESRKPGLEELVFPDGREPVHMRPDAPALHLIQEIRDEAHRFAITGHRARRAKTRNTSRLEDIAGVGPTRRRKLLAAFGGIEGVRNATVEDLCRVDGINRVLAEQIYNSLR</sequence>
<dbReference type="InterPro" id="IPR001943">
    <property type="entry name" value="UVR_dom"/>
</dbReference>
<dbReference type="Gene3D" id="3.30.420.340">
    <property type="entry name" value="UvrC, RNAse H endonuclease domain"/>
    <property type="match status" value="1"/>
</dbReference>
<organism evidence="11 12">
    <name type="scientific">Zoogloea oleivorans</name>
    <dbReference type="NCBI Taxonomy" id="1552750"/>
    <lineage>
        <taxon>Bacteria</taxon>
        <taxon>Pseudomonadati</taxon>
        <taxon>Pseudomonadota</taxon>
        <taxon>Betaproteobacteria</taxon>
        <taxon>Rhodocyclales</taxon>
        <taxon>Zoogloeaceae</taxon>
        <taxon>Zoogloea</taxon>
    </lineage>
</organism>
<name>A0A6C2D840_9RHOO</name>
<proteinExistence type="inferred from homology"/>
<dbReference type="InterPro" id="IPR050066">
    <property type="entry name" value="UvrABC_protein_C"/>
</dbReference>
<dbReference type="InterPro" id="IPR036876">
    <property type="entry name" value="UVR_dom_sf"/>
</dbReference>
<dbReference type="Pfam" id="PF08459">
    <property type="entry name" value="UvrC_RNaseH_dom"/>
    <property type="match status" value="1"/>
</dbReference>
<evidence type="ECO:0000256" key="6">
    <source>
        <dbReference type="ARBA" id="ARBA00023236"/>
    </source>
</evidence>
<dbReference type="HAMAP" id="MF_00203">
    <property type="entry name" value="UvrC"/>
    <property type="match status" value="1"/>
</dbReference>
<dbReference type="Pfam" id="PF22920">
    <property type="entry name" value="UvrC_RNaseH"/>
    <property type="match status" value="1"/>
</dbReference>
<dbReference type="SMART" id="SM00465">
    <property type="entry name" value="GIYc"/>
    <property type="match status" value="1"/>
</dbReference>
<dbReference type="GO" id="GO:0005737">
    <property type="term" value="C:cytoplasm"/>
    <property type="evidence" value="ECO:0007669"/>
    <property type="project" value="UniProtKB-SubCell"/>
</dbReference>
<keyword evidence="12" id="KW-1185">Reference proteome</keyword>
<dbReference type="Pfam" id="PF14520">
    <property type="entry name" value="HHH_5"/>
    <property type="match status" value="1"/>
</dbReference>
<dbReference type="PANTHER" id="PTHR30562">
    <property type="entry name" value="UVRC/OXIDOREDUCTASE"/>
    <property type="match status" value="1"/>
</dbReference>
<dbReference type="NCBIfam" id="NF001824">
    <property type="entry name" value="PRK00558.1-5"/>
    <property type="match status" value="1"/>
</dbReference>
<dbReference type="PANTHER" id="PTHR30562:SF1">
    <property type="entry name" value="UVRABC SYSTEM PROTEIN C"/>
    <property type="match status" value="1"/>
</dbReference>
<dbReference type="CDD" id="cd10434">
    <property type="entry name" value="GIY-YIG_UvrC_Cho"/>
    <property type="match status" value="1"/>
</dbReference>
<dbReference type="Gene3D" id="4.10.860.10">
    <property type="entry name" value="UVR domain"/>
    <property type="match status" value="1"/>
</dbReference>
<comment type="subunit">
    <text evidence="7">Interacts with UvrB in an incision complex.</text>
</comment>
<feature type="domain" description="UVR" evidence="8">
    <location>
        <begin position="205"/>
        <end position="240"/>
    </location>
</feature>
<dbReference type="SUPFAM" id="SSF82771">
    <property type="entry name" value="GIY-YIG endonuclease"/>
    <property type="match status" value="1"/>
</dbReference>
<dbReference type="InterPro" id="IPR038476">
    <property type="entry name" value="UvrC_RNase_H_dom_sf"/>
</dbReference>
<evidence type="ECO:0000256" key="7">
    <source>
        <dbReference type="HAMAP-Rule" id="MF_00203"/>
    </source>
</evidence>
<evidence type="ECO:0000259" key="10">
    <source>
        <dbReference type="PROSITE" id="PS50165"/>
    </source>
</evidence>
<keyword evidence="3 7" id="KW-0228">DNA excision</keyword>
<dbReference type="OrthoDB" id="9804933at2"/>
<evidence type="ECO:0000259" key="9">
    <source>
        <dbReference type="PROSITE" id="PS50164"/>
    </source>
</evidence>
<keyword evidence="6 7" id="KW-0742">SOS response</keyword>
<dbReference type="SMART" id="SM00278">
    <property type="entry name" value="HhH1"/>
    <property type="match status" value="2"/>
</dbReference>
<evidence type="ECO:0000256" key="1">
    <source>
        <dbReference type="ARBA" id="ARBA00022490"/>
    </source>
</evidence>
<dbReference type="FunFam" id="3.40.1440.10:FF:000001">
    <property type="entry name" value="UvrABC system protein C"/>
    <property type="match status" value="1"/>
</dbReference>
<dbReference type="PROSITE" id="PS50164">
    <property type="entry name" value="GIY_YIG"/>
    <property type="match status" value="1"/>
</dbReference>
<comment type="similarity">
    <text evidence="7">Belongs to the UvrC family.</text>
</comment>
<evidence type="ECO:0000256" key="3">
    <source>
        <dbReference type="ARBA" id="ARBA00022769"/>
    </source>
</evidence>
<dbReference type="Gene3D" id="1.10.150.20">
    <property type="entry name" value="5' to 3' exonuclease, C-terminal subdomain"/>
    <property type="match status" value="1"/>
</dbReference>
<dbReference type="NCBIfam" id="TIGR00194">
    <property type="entry name" value="uvrC"/>
    <property type="match status" value="1"/>
</dbReference>
<protein>
    <recommendedName>
        <fullName evidence="7">UvrABC system protein C</fullName>
        <shortName evidence="7">Protein UvrC</shortName>
    </recommendedName>
    <alternativeName>
        <fullName evidence="7">Excinuclease ABC subunit C</fullName>
    </alternativeName>
</protein>
<dbReference type="InterPro" id="IPR003583">
    <property type="entry name" value="Hlx-hairpin-Hlx_DNA-bd_motif"/>
</dbReference>
<evidence type="ECO:0000259" key="8">
    <source>
        <dbReference type="PROSITE" id="PS50151"/>
    </source>
</evidence>
<comment type="caution">
    <text evidence="11">The sequence shown here is derived from an EMBL/GenBank/DDBJ whole genome shotgun (WGS) entry which is preliminary data.</text>
</comment>
<feature type="domain" description="GIY-YIG" evidence="9">
    <location>
        <begin position="18"/>
        <end position="96"/>
    </location>
</feature>
<reference evidence="11 12" key="1">
    <citation type="submission" date="2019-01" db="EMBL/GenBank/DDBJ databases">
        <title>Zoogloea oleivorans genome sequencing and assembly.</title>
        <authorList>
            <person name="Tancsics A."/>
            <person name="Farkas M."/>
            <person name="Kriszt B."/>
            <person name="Maroti G."/>
            <person name="Horvath B."/>
        </authorList>
    </citation>
    <scope>NUCLEOTIDE SEQUENCE [LARGE SCALE GENOMIC DNA]</scope>
    <source>
        <strain evidence="11 12">Buc</strain>
    </source>
</reference>
<dbReference type="GO" id="GO:0003677">
    <property type="term" value="F:DNA binding"/>
    <property type="evidence" value="ECO:0007669"/>
    <property type="project" value="UniProtKB-UniRule"/>
</dbReference>
<dbReference type="EMBL" id="SDKK01000001">
    <property type="protein sequence ID" value="TYC62054.1"/>
    <property type="molecule type" value="Genomic_DNA"/>
</dbReference>
<feature type="domain" description="UvrC family homology region profile" evidence="10">
    <location>
        <begin position="256"/>
        <end position="476"/>
    </location>
</feature>
<dbReference type="Gene3D" id="3.40.1440.10">
    <property type="entry name" value="GIY-YIG endonuclease"/>
    <property type="match status" value="1"/>
</dbReference>
<dbReference type="AlphaFoldDB" id="A0A6C2D840"/>
<dbReference type="Proteomes" id="UP000389128">
    <property type="component" value="Unassembled WGS sequence"/>
</dbReference>
<keyword evidence="4 7" id="KW-0267">Excision nuclease</keyword>
<keyword evidence="1 7" id="KW-0963">Cytoplasm</keyword>
<dbReference type="SUPFAM" id="SSF46600">
    <property type="entry name" value="C-terminal UvrC-binding domain of UvrB"/>
    <property type="match status" value="1"/>
</dbReference>
<comment type="subcellular location">
    <subcellularLocation>
        <location evidence="7">Cytoplasm</location>
    </subcellularLocation>
</comment>
<dbReference type="GO" id="GO:0009432">
    <property type="term" value="P:SOS response"/>
    <property type="evidence" value="ECO:0007669"/>
    <property type="project" value="UniProtKB-UniRule"/>
</dbReference>
<gene>
    <name evidence="7 11" type="primary">uvrC</name>
    <name evidence="11" type="ORF">ETQ85_00370</name>
</gene>
<accession>A0A6C2D840</accession>
<evidence type="ECO:0000256" key="4">
    <source>
        <dbReference type="ARBA" id="ARBA00022881"/>
    </source>
</evidence>
<dbReference type="GO" id="GO:0009380">
    <property type="term" value="C:excinuclease repair complex"/>
    <property type="evidence" value="ECO:0007669"/>
    <property type="project" value="InterPro"/>
</dbReference>
<dbReference type="InterPro" id="IPR000305">
    <property type="entry name" value="GIY-YIG_endonuc"/>
</dbReference>
<dbReference type="InterPro" id="IPR035901">
    <property type="entry name" value="GIY-YIG_endonuc_sf"/>
</dbReference>
<comment type="function">
    <text evidence="7">The UvrABC repair system catalyzes the recognition and processing of DNA lesions. UvrC both incises the 5' and 3' sides of the lesion. The N-terminal half is responsible for the 3' incision and the C-terminal half is responsible for the 5' incision.</text>
</comment>
<evidence type="ECO:0000313" key="12">
    <source>
        <dbReference type="Proteomes" id="UP000389128"/>
    </source>
</evidence>
<dbReference type="InterPro" id="IPR047296">
    <property type="entry name" value="GIY-YIG_UvrC_Cho"/>
</dbReference>
<dbReference type="GO" id="GO:0009381">
    <property type="term" value="F:excinuclease ABC activity"/>
    <property type="evidence" value="ECO:0007669"/>
    <property type="project" value="UniProtKB-UniRule"/>
</dbReference>
<dbReference type="SUPFAM" id="SSF47781">
    <property type="entry name" value="RuvA domain 2-like"/>
    <property type="match status" value="1"/>
</dbReference>